<dbReference type="Proteomes" id="UP000593562">
    <property type="component" value="Unassembled WGS sequence"/>
</dbReference>
<dbReference type="GO" id="GO:0000785">
    <property type="term" value="C:chromatin"/>
    <property type="evidence" value="ECO:0007669"/>
    <property type="project" value="TreeGrafter"/>
</dbReference>
<evidence type="ECO:0000256" key="3">
    <source>
        <dbReference type="ARBA" id="ARBA00022763"/>
    </source>
</evidence>
<keyword evidence="4" id="KW-0498">Mitosis</keyword>
<feature type="compositionally biased region" description="Basic and acidic residues" evidence="8">
    <location>
        <begin position="1507"/>
        <end position="1517"/>
    </location>
</feature>
<feature type="compositionally biased region" description="Polar residues" evidence="8">
    <location>
        <begin position="1518"/>
        <end position="1528"/>
    </location>
</feature>
<dbReference type="InterPro" id="IPR016024">
    <property type="entry name" value="ARM-type_fold"/>
</dbReference>
<protein>
    <recommendedName>
        <fullName evidence="9">C2 domain-containing protein</fullName>
    </recommendedName>
</protein>
<keyword evidence="6" id="KW-0539">Nucleus</keyword>
<evidence type="ECO:0000256" key="8">
    <source>
        <dbReference type="SAM" id="MobiDB-lite"/>
    </source>
</evidence>
<evidence type="ECO:0000256" key="2">
    <source>
        <dbReference type="ARBA" id="ARBA00022618"/>
    </source>
</evidence>
<dbReference type="CDD" id="cd19953">
    <property type="entry name" value="PDS5"/>
    <property type="match status" value="1"/>
</dbReference>
<feature type="compositionally biased region" description="Low complexity" evidence="8">
    <location>
        <begin position="1242"/>
        <end position="1252"/>
    </location>
</feature>
<feature type="domain" description="C2" evidence="9">
    <location>
        <begin position="1664"/>
        <end position="1778"/>
    </location>
</feature>
<dbReference type="EMBL" id="JAAARO010000021">
    <property type="protein sequence ID" value="KAF5728524.1"/>
    <property type="molecule type" value="Genomic_DNA"/>
</dbReference>
<evidence type="ECO:0000256" key="5">
    <source>
        <dbReference type="ARBA" id="ARBA00023204"/>
    </source>
</evidence>
<evidence type="ECO:0000259" key="9">
    <source>
        <dbReference type="PROSITE" id="PS50004"/>
    </source>
</evidence>
<dbReference type="SMART" id="SM00239">
    <property type="entry name" value="C2"/>
    <property type="match status" value="1"/>
</dbReference>
<dbReference type="PANTHER" id="PTHR12663:SF0">
    <property type="entry name" value="PRECOCIOUS DISSOCIATION OF SISTERS 5, ISOFORM A"/>
    <property type="match status" value="1"/>
</dbReference>
<comment type="caution">
    <text evidence="10">The sequence shown here is derived from an EMBL/GenBank/DDBJ whole genome shotgun (WGS) entry which is preliminary data.</text>
</comment>
<feature type="region of interest" description="Disordered" evidence="8">
    <location>
        <begin position="1446"/>
        <end position="1651"/>
    </location>
</feature>
<dbReference type="CDD" id="cd20404">
    <property type="entry name" value="Tudor_Agenet_AtEML-like"/>
    <property type="match status" value="1"/>
</dbReference>
<evidence type="ECO:0000256" key="1">
    <source>
        <dbReference type="ARBA" id="ARBA00004123"/>
    </source>
</evidence>
<dbReference type="GO" id="GO:0035825">
    <property type="term" value="P:homologous recombination"/>
    <property type="evidence" value="ECO:0007669"/>
    <property type="project" value="UniProtKB-ARBA"/>
</dbReference>
<evidence type="ECO:0000256" key="7">
    <source>
        <dbReference type="ARBA" id="ARBA00023306"/>
    </source>
</evidence>
<dbReference type="PROSITE" id="PS50004">
    <property type="entry name" value="C2"/>
    <property type="match status" value="1"/>
</dbReference>
<dbReference type="Pfam" id="PF00168">
    <property type="entry name" value="C2"/>
    <property type="match status" value="1"/>
</dbReference>
<dbReference type="InParanoid" id="A0A7J7C2Z7"/>
<keyword evidence="5" id="KW-0234">DNA repair</keyword>
<evidence type="ECO:0000313" key="11">
    <source>
        <dbReference type="Proteomes" id="UP000593562"/>
    </source>
</evidence>
<feature type="compositionally biased region" description="Basic and acidic residues" evidence="8">
    <location>
        <begin position="1529"/>
        <end position="1548"/>
    </location>
</feature>
<feature type="compositionally biased region" description="Basic and acidic residues" evidence="8">
    <location>
        <begin position="1633"/>
        <end position="1650"/>
    </location>
</feature>
<dbReference type="InterPro" id="IPR039776">
    <property type="entry name" value="Pds5"/>
</dbReference>
<keyword evidence="11" id="KW-1185">Reference proteome</keyword>
<feature type="region of interest" description="Disordered" evidence="8">
    <location>
        <begin position="1193"/>
        <end position="1284"/>
    </location>
</feature>
<dbReference type="PANTHER" id="PTHR12663">
    <property type="entry name" value="ANDROGEN INDUCED INHIBITOR OF PROLIFERATION AS3 / PDS5-RELATED"/>
    <property type="match status" value="1"/>
</dbReference>
<feature type="region of interest" description="Disordered" evidence="8">
    <location>
        <begin position="1"/>
        <end position="20"/>
    </location>
</feature>
<name>A0A7J7C2Z7_TRIWF</name>
<dbReference type="Gene3D" id="2.60.40.150">
    <property type="entry name" value="C2 domain"/>
    <property type="match status" value="1"/>
</dbReference>
<accession>A0A7J7C2Z7</accession>
<dbReference type="InterPro" id="IPR000008">
    <property type="entry name" value="C2_dom"/>
</dbReference>
<sequence length="1840" mass="206117">MSQKLQQQLKEVGSKLETPPSSKDALIKLLKQAAASLSEIEQSQSASELEPMQPFLNSIVKPELLKHQDKDVKLLVATCICEITRITAPNAPYSNDVLKDIFHLIVGNFSGLSDTGGPSFGRRVVILETLAKYRSCVVMLDLECDDLVNKMFSTFFTVARDDHQESVLLSMQTIMILLLDESEEIREDLLFVILSVLGRNKHDISAAARRLAMNIIENCAGKLEVGIKQFLISSMSGDRPVDSQIDYHEVIYDIYRCAPQILVGVVPYLTGELLTDQLDTRLNGVRLVGDLFTLPGSSVSEAFHPIFLEYLRRLSDRVVGVRMTVLERVRSCLLTSPSRAETPQIISALCDRLLDYDENVRKQVVSVISDMACHAPDSTPVETVKLVAERLRDKSLIVKKYAMERLAEIFRTYCMRCSDGSTDPGGYYWIPGKIVRCFYDKDFRSDAIESILCGSLFPMEFSIKDRVKCWVRVFSIFDGVEVKALEKIMEQRQRLQQEMQRYLSLRQMYEDGDASEIQKKVMLCFRIMSRSFAVPSKAEENFHILDQLKDANIWKILTNFLDPSTSFQQASTSRDDLLKILGEKHRLYDFLSNLSVKCSYLLFNKEHVKEILLEAGMHKTAGHTQETQSCMDLLVILARFSPLLLSGVEEHLVTFLKDDNEITKEGILHVLARAGGTIREQLAASSSSIDLILERLCLEGTRRQAKYAVHALAAITKDDGLKSLSVLYKRLVDMLEEKTHLPAVLQSLGCIAQTAMPVFETRESEIQEFIKSKILRCHSKVEDGMQACWDDRSENCLLKIYGIKTLVKSYLPVKDAQLRPNIDDLIGILRNILSYGEISKDIESSPIDKAHLRLAAAKAVLRLSRYWDSKVPVDVFHLTLRTPEIHFPQARKLFLTKVHNYIKDRLLDVKYACAFLFNKTGSKPLECEEEKQNLVDIIQMQRQAKLRQLSMQNDANSLTSYPEYILPYLVHVLAHHSCPNVDECKDVKAYELLYQQLCLILSMLLQKDEDVMSEAITNKEKERICAVISIFQSIKCSEDIVDVAISKNSHAICDLGLSITKSFVQKDDDLKKLTTSVSLPAMLYKPVEKTEVDDSLASGGQTWLVDENVLIHFESLNLEREEAIKTEAAQDEILKDSETEGSEVPLGKIIKRLKSQGAKAGKAKMNKSLPAEENNDDVDILKMVREINFDNLDSSSKFESSNGHKHIPRPKIKSDPDHKEVGKRKASGATSIPVPKRRRSSSAHSAFRSPKSTSKASLQSSADDLRHARISPSEIDVDFQSDSENKNSMLTNMVEGTESDLLASCVRKNRSVSSKRKSKVSDFTIIGKANEDGKTDDSYASKSNVLMESDLANTTNDVKSLSGSTKKRKRRSIAGLAKCKTRKAGIDIENLTGYRIKVWWPMDKQFYEGTVKSYDPIKRKHVLLYEDGDVEVLRLDRERWNLVDNGRKSKKKPSSLKRPVSTGVLPVLAQKTSGGSRQDKKSIKIVKGKRTPKKNLKRLQKGASKSDFSEAEAKGDSDFSNSEPSPSLKSDHVKSGDTRGEHAERVDDNPTDDGESDKEVTFTSGETFEERAKVLSQIEELDGEGKSESTGKVDEPIKGSPKDAENHDAQEESISEGKEADESNEASTEADEDKLGSVEKQDMNSKKSDMELSNLPVDEDAEISDDEPLILGTKTMGEDIGVLKVVVAQGKDLVIRDFRSSDPYVVMKLGDQTAKTKVINSCLNPVWNEELTLSLKEPVGVLSLEVFDKDRFKADDKMGHAHLSLQPVLSAARLGQILRVSSGETTLRKVVPDTENCLARESTISCVNGEVVQNVWLRLCSVESGEIELKIKLINPPGDA</sequence>
<feature type="compositionally biased region" description="Acidic residues" evidence="8">
    <location>
        <begin position="1622"/>
        <end position="1632"/>
    </location>
</feature>
<dbReference type="InterPro" id="IPR011989">
    <property type="entry name" value="ARM-like"/>
</dbReference>
<feature type="compositionally biased region" description="Basic residues" evidence="8">
    <location>
        <begin position="1483"/>
        <end position="1500"/>
    </location>
</feature>
<keyword evidence="7" id="KW-0131">Cell cycle</keyword>
<reference evidence="10 11" key="1">
    <citation type="journal article" date="2020" name="Nat. Commun.">
        <title>Genome of Tripterygium wilfordii and identification of cytochrome P450 involved in triptolide biosynthesis.</title>
        <authorList>
            <person name="Tu L."/>
            <person name="Su P."/>
            <person name="Zhang Z."/>
            <person name="Gao L."/>
            <person name="Wang J."/>
            <person name="Hu T."/>
            <person name="Zhou J."/>
            <person name="Zhang Y."/>
            <person name="Zhao Y."/>
            <person name="Liu Y."/>
            <person name="Song Y."/>
            <person name="Tong Y."/>
            <person name="Lu Y."/>
            <person name="Yang J."/>
            <person name="Xu C."/>
            <person name="Jia M."/>
            <person name="Peters R.J."/>
            <person name="Huang L."/>
            <person name="Gao W."/>
        </authorList>
    </citation>
    <scope>NUCLEOTIDE SEQUENCE [LARGE SCALE GENOMIC DNA]</scope>
    <source>
        <strain evidence="11">cv. XIE 37</strain>
        <tissue evidence="10">Leaf</tissue>
    </source>
</reference>
<comment type="subcellular location">
    <subcellularLocation>
        <location evidence="1">Nucleus</location>
    </subcellularLocation>
</comment>
<dbReference type="GO" id="GO:0006281">
    <property type="term" value="P:DNA repair"/>
    <property type="evidence" value="ECO:0007669"/>
    <property type="project" value="UniProtKB-KW"/>
</dbReference>
<evidence type="ECO:0000256" key="4">
    <source>
        <dbReference type="ARBA" id="ARBA00022776"/>
    </source>
</evidence>
<evidence type="ECO:0000256" key="6">
    <source>
        <dbReference type="ARBA" id="ARBA00023242"/>
    </source>
</evidence>
<dbReference type="Gene3D" id="2.30.30.140">
    <property type="match status" value="1"/>
</dbReference>
<gene>
    <name evidence="10" type="ORF">HS088_TW21G00672</name>
</gene>
<evidence type="ECO:0000313" key="10">
    <source>
        <dbReference type="EMBL" id="KAF5728524.1"/>
    </source>
</evidence>
<dbReference type="GO" id="GO:0007064">
    <property type="term" value="P:mitotic sister chromatid cohesion"/>
    <property type="evidence" value="ECO:0007669"/>
    <property type="project" value="InterPro"/>
</dbReference>
<feature type="compositionally biased region" description="Basic and acidic residues" evidence="8">
    <location>
        <begin position="1583"/>
        <end position="1621"/>
    </location>
</feature>
<dbReference type="Pfam" id="PF20168">
    <property type="entry name" value="PDS5"/>
    <property type="match status" value="1"/>
</dbReference>
<dbReference type="GO" id="GO:0005634">
    <property type="term" value="C:nucleus"/>
    <property type="evidence" value="ECO:0007669"/>
    <property type="project" value="UniProtKB-SubCell"/>
</dbReference>
<dbReference type="SUPFAM" id="SSF48371">
    <property type="entry name" value="ARM repeat"/>
    <property type="match status" value="1"/>
</dbReference>
<proteinExistence type="predicted"/>
<dbReference type="GO" id="GO:0051301">
    <property type="term" value="P:cell division"/>
    <property type="evidence" value="ECO:0007669"/>
    <property type="project" value="UniProtKB-KW"/>
</dbReference>
<keyword evidence="2" id="KW-0132">Cell division</keyword>
<feature type="compositionally biased region" description="Polar residues" evidence="8">
    <location>
        <begin position="1253"/>
        <end position="1262"/>
    </location>
</feature>
<dbReference type="CDD" id="cd04038">
    <property type="entry name" value="C2_ArfGAP"/>
    <property type="match status" value="1"/>
</dbReference>
<dbReference type="Gene3D" id="1.25.10.10">
    <property type="entry name" value="Leucine-rich Repeat Variant"/>
    <property type="match status" value="1"/>
</dbReference>
<dbReference type="SUPFAM" id="SSF49562">
    <property type="entry name" value="C2 domain (Calcium/lipid-binding domain, CaLB)"/>
    <property type="match status" value="1"/>
</dbReference>
<keyword evidence="3" id="KW-0227">DNA damage</keyword>
<dbReference type="InterPro" id="IPR035892">
    <property type="entry name" value="C2_domain_sf"/>
</dbReference>
<organism evidence="10 11">
    <name type="scientific">Tripterygium wilfordii</name>
    <name type="common">Thunder God vine</name>
    <dbReference type="NCBI Taxonomy" id="458696"/>
    <lineage>
        <taxon>Eukaryota</taxon>
        <taxon>Viridiplantae</taxon>
        <taxon>Streptophyta</taxon>
        <taxon>Embryophyta</taxon>
        <taxon>Tracheophyta</taxon>
        <taxon>Spermatophyta</taxon>
        <taxon>Magnoliopsida</taxon>
        <taxon>eudicotyledons</taxon>
        <taxon>Gunneridae</taxon>
        <taxon>Pentapetalae</taxon>
        <taxon>rosids</taxon>
        <taxon>fabids</taxon>
        <taxon>Celastrales</taxon>
        <taxon>Celastraceae</taxon>
        <taxon>Tripterygium</taxon>
    </lineage>
</organism>
<dbReference type="FunCoup" id="A0A7J7C2Z7">
    <property type="interactions" value="4621"/>
</dbReference>